<dbReference type="Proteomes" id="UP000231136">
    <property type="component" value="Unassembled WGS sequence"/>
</dbReference>
<dbReference type="EMBL" id="PCTR01000112">
    <property type="protein sequence ID" value="PIP85572.1"/>
    <property type="molecule type" value="Genomic_DNA"/>
</dbReference>
<gene>
    <name evidence="2" type="ORF">COW83_03530</name>
</gene>
<dbReference type="Gene3D" id="3.40.470.10">
    <property type="entry name" value="Uracil-DNA glycosylase-like domain"/>
    <property type="match status" value="1"/>
</dbReference>
<proteinExistence type="predicted"/>
<dbReference type="SUPFAM" id="SSF52141">
    <property type="entry name" value="Uracil-DNA glycosylase-like"/>
    <property type="match status" value="1"/>
</dbReference>
<dbReference type="AlphaFoldDB" id="A0A2H0DTT0"/>
<dbReference type="InterPro" id="IPR036895">
    <property type="entry name" value="Uracil-DNA_glycosylase-like_sf"/>
</dbReference>
<dbReference type="Pfam" id="PF03167">
    <property type="entry name" value="UDG"/>
    <property type="match status" value="1"/>
</dbReference>
<protein>
    <recommendedName>
        <fullName evidence="1">Uracil-DNA glycosylase-like domain-containing protein</fullName>
    </recommendedName>
</protein>
<reference evidence="2 3" key="1">
    <citation type="submission" date="2017-09" db="EMBL/GenBank/DDBJ databases">
        <title>Depth-based differentiation of microbial function through sediment-hosted aquifers and enrichment of novel symbionts in the deep terrestrial subsurface.</title>
        <authorList>
            <person name="Probst A.J."/>
            <person name="Ladd B."/>
            <person name="Jarett J.K."/>
            <person name="Geller-Mcgrath D.E."/>
            <person name="Sieber C.M."/>
            <person name="Emerson J.B."/>
            <person name="Anantharaman K."/>
            <person name="Thomas B.C."/>
            <person name="Malmstrom R."/>
            <person name="Stieglmeier M."/>
            <person name="Klingl A."/>
            <person name="Woyke T."/>
            <person name="Ryan C.M."/>
            <person name="Banfield J.F."/>
        </authorList>
    </citation>
    <scope>NUCLEOTIDE SEQUENCE [LARGE SCALE GENOMIC DNA]</scope>
    <source>
        <strain evidence="2">CG22_combo_CG10-13_8_21_14_all_43_12</strain>
    </source>
</reference>
<evidence type="ECO:0000313" key="3">
    <source>
        <dbReference type="Proteomes" id="UP000231136"/>
    </source>
</evidence>
<evidence type="ECO:0000313" key="2">
    <source>
        <dbReference type="EMBL" id="PIP85572.1"/>
    </source>
</evidence>
<name>A0A2H0DTT0_9BACT</name>
<comment type="caution">
    <text evidence="2">The sequence shown here is derived from an EMBL/GenBank/DDBJ whole genome shotgun (WGS) entry which is preliminary data.</text>
</comment>
<feature type="domain" description="Uracil-DNA glycosylase-like" evidence="1">
    <location>
        <begin position="39"/>
        <end position="121"/>
    </location>
</feature>
<organism evidence="2 3">
    <name type="scientific">Candidatus Collierbacteria bacterium CG22_combo_CG10-13_8_21_14_all_43_12</name>
    <dbReference type="NCBI Taxonomy" id="1974537"/>
    <lineage>
        <taxon>Bacteria</taxon>
        <taxon>Candidatus Collieribacteriota</taxon>
    </lineage>
</organism>
<dbReference type="InterPro" id="IPR005122">
    <property type="entry name" value="Uracil-DNA_glycosylase-like"/>
</dbReference>
<evidence type="ECO:0000259" key="1">
    <source>
        <dbReference type="Pfam" id="PF03167"/>
    </source>
</evidence>
<sequence>MVVLECSDFRAIGIDYEVGLFRSRTGIVLKSIIGDRFDQTIITNTAKCLFDGGKRKPNSKEFSTCADNILEQIEKTDPEIVLCLGEKAAEAVTGKKFREVLGKVMGKVVVAHHPRMMTREEKRIIREIVELMIPT</sequence>
<accession>A0A2H0DTT0</accession>